<feature type="compositionally biased region" description="Polar residues" evidence="1">
    <location>
        <begin position="39"/>
        <end position="60"/>
    </location>
</feature>
<feature type="region of interest" description="Disordered" evidence="1">
    <location>
        <begin position="403"/>
        <end position="449"/>
    </location>
</feature>
<accession>A0A0M9FUY0</accession>
<dbReference type="RefSeq" id="XP_015654835.1">
    <property type="nucleotide sequence ID" value="XM_015806471.1"/>
</dbReference>
<feature type="region of interest" description="Disordered" evidence="1">
    <location>
        <begin position="1"/>
        <end position="120"/>
    </location>
</feature>
<name>A0A0M9FUY0_LEPPY</name>
<feature type="region of interest" description="Disordered" evidence="1">
    <location>
        <begin position="523"/>
        <end position="542"/>
    </location>
</feature>
<dbReference type="OMA" id="MKGDLLC"/>
<reference evidence="2 3" key="1">
    <citation type="submission" date="2015-07" db="EMBL/GenBank/DDBJ databases">
        <title>High-quality genome of monoxenous trypanosomatid Leptomonas pyrrhocoris.</title>
        <authorList>
            <person name="Flegontov P."/>
            <person name="Butenko A."/>
            <person name="Firsov S."/>
            <person name="Vlcek C."/>
            <person name="Logacheva M.D."/>
            <person name="Field M."/>
            <person name="Filatov D."/>
            <person name="Flegontova O."/>
            <person name="Gerasimov E."/>
            <person name="Jackson A.P."/>
            <person name="Kelly S."/>
            <person name="Opperdoes F."/>
            <person name="O'Reilly A."/>
            <person name="Votypka J."/>
            <person name="Yurchenko V."/>
            <person name="Lukes J."/>
        </authorList>
    </citation>
    <scope>NUCLEOTIDE SEQUENCE [LARGE SCALE GENOMIC DNA]</scope>
    <source>
        <strain evidence="2">H10</strain>
    </source>
</reference>
<dbReference type="AlphaFoldDB" id="A0A0M9FUY0"/>
<sequence>MIDSGDASPAFSSSEAARHFAPVTEEAPRRAAPVSSPPTTACSVSTGVSFAQTNGRSGTIASDAPSRGAAASSSAHLHPSVVAPPVSSGVAPCRPHASCTAEERTRKTSPSASTLRRGTHCDEYAATAATEGGNRKGPIMLSERSGDAKRHRHGGSEATVHGVVGDGGRVGAWKLAAAAASTNASRAALATRSFPHIPLQSPVSPSSPLGIGGGCLSTAVPVQRLYRVPAAFYGGGPLPSAPSFVATAAAAAAAAVGGTRSSNNRSYVLPGVQESDVFGAAPRRPPSAPVEERVRRAAQAFASDTRGSSAVRLLLGGEAVQLDEDSGVRVERGYRCMSSASPSSFYDCEEKCGHPFSSNDPASMAHLDGCHEGGAVPLLVGAKRRRGSARGFSRAASVANSISFGGGGGGGENAPSRDSTAASRLFPGSPAASSFSRFQSPQSPAIPPLTISGTGVASLSSSISAFARSANNKTSSTAVLATTVASAAAASAAPASPSPFCALVDVFSEEHAGLTALTTANARKRGATTSGSKEASSAKPESASAEAVLKALPWLRLWVSGGLSRCLAAQLERDVDVLLASTVVEGTPSTGESSSRTGVAAAAAAAALTGVRTSGVERRRNEGSDEHLRAAGLVNTTHPPTATRPPPTLHEALLQLFDLLEHLEAQVVDVFTSALLAPDAESHRTQSPRASSPARLMSPRQAAAAAAASPSFPSSPPLRVKDVFGLVVQHWCDVLLPRWPSDLIALGYVEWWLRHPVWGKLMVSAAEGSAAVATHRSARTGAAPTEDTAGGVEAEAPVVTRSRTAPRLDEAGQQQQEGHLHLLQEVLAASSSEGMQRLFDTVVDAFIGSVQELLRCFRSIGAVAASAHSALDDGNRCVGRQVDVLVSEDTYGVWNARCGSAGRRCRELLRLLVRLYAEPPTTLQRVLSEAAPSSPSSSPTLATVVGLKATGTAPAKEATEDEEGGISRSSAASPASPANGSGTRAEEGRPPNTPFEKAAAPSQPPPQRHPADERARVRQLHYQLLYAVCRLCSALPLSRESGPESYAGAESEIRSAASAWRVDRVLPRSPSSSGFSPLSDIDCLEMFATAVQLAAAVAVPLSSTQLPMKGDLLCVTSRLAQQRLLLLQRGWLREREYALCMAHLSTLLTQST</sequence>
<feature type="region of interest" description="Disordered" evidence="1">
    <location>
        <begin position="776"/>
        <end position="798"/>
    </location>
</feature>
<feature type="compositionally biased region" description="Low complexity" evidence="1">
    <location>
        <begin position="429"/>
        <end position="443"/>
    </location>
</feature>
<feature type="compositionally biased region" description="Low complexity" evidence="1">
    <location>
        <begin position="702"/>
        <end position="712"/>
    </location>
</feature>
<comment type="caution">
    <text evidence="2">The sequence shown here is derived from an EMBL/GenBank/DDBJ whole genome shotgun (WGS) entry which is preliminary data.</text>
</comment>
<protein>
    <submittedName>
        <fullName evidence="2">Uncharacterized protein</fullName>
    </submittedName>
</protein>
<dbReference type="GeneID" id="26908019"/>
<feature type="region of interest" description="Disordered" evidence="1">
    <location>
        <begin position="680"/>
        <end position="713"/>
    </location>
</feature>
<evidence type="ECO:0000256" key="1">
    <source>
        <dbReference type="SAM" id="MobiDB-lite"/>
    </source>
</evidence>
<evidence type="ECO:0000313" key="3">
    <source>
        <dbReference type="Proteomes" id="UP000037923"/>
    </source>
</evidence>
<dbReference type="VEuPathDB" id="TriTrypDB:LpyrH10_20_0570"/>
<feature type="region of interest" description="Disordered" evidence="1">
    <location>
        <begin position="951"/>
        <end position="1014"/>
    </location>
</feature>
<feature type="compositionally biased region" description="Low complexity" evidence="1">
    <location>
        <begin position="61"/>
        <end position="92"/>
    </location>
</feature>
<keyword evidence="3" id="KW-1185">Reference proteome</keyword>
<evidence type="ECO:0000313" key="2">
    <source>
        <dbReference type="EMBL" id="KPA76396.1"/>
    </source>
</evidence>
<proteinExistence type="predicted"/>
<gene>
    <name evidence="2" type="ORF">ABB37_07734</name>
</gene>
<dbReference type="EMBL" id="LGTL01000020">
    <property type="protein sequence ID" value="KPA76396.1"/>
    <property type="molecule type" value="Genomic_DNA"/>
</dbReference>
<organism evidence="2 3">
    <name type="scientific">Leptomonas pyrrhocoris</name>
    <name type="common">Firebug parasite</name>
    <dbReference type="NCBI Taxonomy" id="157538"/>
    <lineage>
        <taxon>Eukaryota</taxon>
        <taxon>Discoba</taxon>
        <taxon>Euglenozoa</taxon>
        <taxon>Kinetoplastea</taxon>
        <taxon>Metakinetoplastina</taxon>
        <taxon>Trypanosomatida</taxon>
        <taxon>Trypanosomatidae</taxon>
        <taxon>Leishmaniinae</taxon>
        <taxon>Leptomonas</taxon>
    </lineage>
</organism>
<feature type="compositionally biased region" description="Low complexity" evidence="1">
    <location>
        <begin position="532"/>
        <end position="542"/>
    </location>
</feature>
<dbReference type="OrthoDB" id="266291at2759"/>
<feature type="compositionally biased region" description="Low complexity" evidence="1">
    <location>
        <begin position="966"/>
        <end position="982"/>
    </location>
</feature>
<dbReference type="Proteomes" id="UP000037923">
    <property type="component" value="Unassembled WGS sequence"/>
</dbReference>